<keyword evidence="1" id="KW-0393">Immunoglobulin domain</keyword>
<dbReference type="FunFam" id="2.60.40.10:FF:000026">
    <property type="entry name" value="roundabout homolog 2 isoform X1"/>
    <property type="match status" value="1"/>
</dbReference>
<sequence length="319" mass="35157">MNGKINERCPYGTLNFFVVDRKSRFNEKYEIFPDHSDITIEAVKSQFGVGFVENLDAAENMTRAGVNIKCWSHSTKIENLRIPSSLKMAKDIQGGLDKLAQYRSPRITEHPSDTIVAKNEPVTLNCKAEGRPEPSIEWFKDGEPVKTSPTDNKSHRVLLPAGSLFFLKTMNSKKEQDAGVYWCVAKNVAGSTISRNASLQIAGFVPHKTVLPISTRPFTLLPICDVLPTANIFYSSFSLSLVPLPEEQKVAGSAPQVQVLIVVRDKHSEIIVGKYSVQFATLQVTAAKGQGRQGGSPCFVFPMILVTALSRPTCDPTLM</sequence>
<dbReference type="SUPFAM" id="SSF48726">
    <property type="entry name" value="Immunoglobulin"/>
    <property type="match status" value="1"/>
</dbReference>
<dbReference type="PANTHER" id="PTHR10075">
    <property type="entry name" value="BASIGIN RELATED"/>
    <property type="match status" value="1"/>
</dbReference>
<name>A0AAW1UD35_9CUCU</name>
<protein>
    <recommendedName>
        <fullName evidence="2">Ig-like domain-containing protein</fullName>
    </recommendedName>
</protein>
<reference evidence="3 4" key="1">
    <citation type="submission" date="2023-03" db="EMBL/GenBank/DDBJ databases">
        <title>Genome insight into feeding habits of ladybird beetles.</title>
        <authorList>
            <person name="Li H.-S."/>
            <person name="Huang Y.-H."/>
            <person name="Pang H."/>
        </authorList>
    </citation>
    <scope>NUCLEOTIDE SEQUENCE [LARGE SCALE GENOMIC DNA]</scope>
    <source>
        <strain evidence="3">SYSU_2023b</strain>
        <tissue evidence="3">Whole body</tissue>
    </source>
</reference>
<proteinExistence type="predicted"/>
<evidence type="ECO:0000259" key="2">
    <source>
        <dbReference type="PROSITE" id="PS50835"/>
    </source>
</evidence>
<dbReference type="InterPro" id="IPR036179">
    <property type="entry name" value="Ig-like_dom_sf"/>
</dbReference>
<dbReference type="GO" id="GO:0098632">
    <property type="term" value="F:cell-cell adhesion mediator activity"/>
    <property type="evidence" value="ECO:0007669"/>
    <property type="project" value="TreeGrafter"/>
</dbReference>
<dbReference type="SMART" id="SM00408">
    <property type="entry name" value="IGc2"/>
    <property type="match status" value="1"/>
</dbReference>
<evidence type="ECO:0000313" key="4">
    <source>
        <dbReference type="Proteomes" id="UP001431783"/>
    </source>
</evidence>
<dbReference type="InterPro" id="IPR007110">
    <property type="entry name" value="Ig-like_dom"/>
</dbReference>
<dbReference type="InterPro" id="IPR003599">
    <property type="entry name" value="Ig_sub"/>
</dbReference>
<dbReference type="SMART" id="SM00409">
    <property type="entry name" value="IG"/>
    <property type="match status" value="1"/>
</dbReference>
<gene>
    <name evidence="3" type="ORF">WA026_016917</name>
</gene>
<dbReference type="InterPro" id="IPR003598">
    <property type="entry name" value="Ig_sub2"/>
</dbReference>
<dbReference type="GO" id="GO:0007156">
    <property type="term" value="P:homophilic cell adhesion via plasma membrane adhesion molecules"/>
    <property type="evidence" value="ECO:0007669"/>
    <property type="project" value="TreeGrafter"/>
</dbReference>
<dbReference type="GO" id="GO:0005886">
    <property type="term" value="C:plasma membrane"/>
    <property type="evidence" value="ECO:0007669"/>
    <property type="project" value="TreeGrafter"/>
</dbReference>
<dbReference type="Proteomes" id="UP001431783">
    <property type="component" value="Unassembled WGS sequence"/>
</dbReference>
<accession>A0AAW1UD35</accession>
<keyword evidence="4" id="KW-1185">Reference proteome</keyword>
<organism evidence="3 4">
    <name type="scientific">Henosepilachna vigintioctopunctata</name>
    <dbReference type="NCBI Taxonomy" id="420089"/>
    <lineage>
        <taxon>Eukaryota</taxon>
        <taxon>Metazoa</taxon>
        <taxon>Ecdysozoa</taxon>
        <taxon>Arthropoda</taxon>
        <taxon>Hexapoda</taxon>
        <taxon>Insecta</taxon>
        <taxon>Pterygota</taxon>
        <taxon>Neoptera</taxon>
        <taxon>Endopterygota</taxon>
        <taxon>Coleoptera</taxon>
        <taxon>Polyphaga</taxon>
        <taxon>Cucujiformia</taxon>
        <taxon>Coccinelloidea</taxon>
        <taxon>Coccinellidae</taxon>
        <taxon>Epilachninae</taxon>
        <taxon>Epilachnini</taxon>
        <taxon>Henosepilachna</taxon>
    </lineage>
</organism>
<comment type="caution">
    <text evidence="3">The sequence shown here is derived from an EMBL/GenBank/DDBJ whole genome shotgun (WGS) entry which is preliminary data.</text>
</comment>
<evidence type="ECO:0000313" key="3">
    <source>
        <dbReference type="EMBL" id="KAK9877169.1"/>
    </source>
</evidence>
<dbReference type="PANTHER" id="PTHR10075:SF100">
    <property type="entry name" value="FASCICLIN-2"/>
    <property type="match status" value="1"/>
</dbReference>
<dbReference type="EMBL" id="JARQZJ010000040">
    <property type="protein sequence ID" value="KAK9877169.1"/>
    <property type="molecule type" value="Genomic_DNA"/>
</dbReference>
<dbReference type="PROSITE" id="PS50835">
    <property type="entry name" value="IG_LIKE"/>
    <property type="match status" value="1"/>
</dbReference>
<dbReference type="Pfam" id="PF13927">
    <property type="entry name" value="Ig_3"/>
    <property type="match status" value="1"/>
</dbReference>
<dbReference type="Gene3D" id="2.60.40.10">
    <property type="entry name" value="Immunoglobulins"/>
    <property type="match status" value="1"/>
</dbReference>
<dbReference type="AlphaFoldDB" id="A0AAW1UD35"/>
<dbReference type="InterPro" id="IPR013783">
    <property type="entry name" value="Ig-like_fold"/>
</dbReference>
<feature type="domain" description="Ig-like" evidence="2">
    <location>
        <begin position="105"/>
        <end position="200"/>
    </location>
</feature>
<dbReference type="GO" id="GO:0007411">
    <property type="term" value="P:axon guidance"/>
    <property type="evidence" value="ECO:0007669"/>
    <property type="project" value="TreeGrafter"/>
</dbReference>
<evidence type="ECO:0000256" key="1">
    <source>
        <dbReference type="ARBA" id="ARBA00023319"/>
    </source>
</evidence>
<dbReference type="GO" id="GO:0030424">
    <property type="term" value="C:axon"/>
    <property type="evidence" value="ECO:0007669"/>
    <property type="project" value="TreeGrafter"/>
</dbReference>
<dbReference type="GO" id="GO:0070593">
    <property type="term" value="P:dendrite self-avoidance"/>
    <property type="evidence" value="ECO:0007669"/>
    <property type="project" value="TreeGrafter"/>
</dbReference>